<keyword evidence="2" id="KW-0808">Transferase</keyword>
<keyword evidence="2" id="KW-0012">Acyltransferase</keyword>
<organism evidence="2 3">
    <name type="scientific">Halocatena marina</name>
    <dbReference type="NCBI Taxonomy" id="2934937"/>
    <lineage>
        <taxon>Archaea</taxon>
        <taxon>Methanobacteriati</taxon>
        <taxon>Methanobacteriota</taxon>
        <taxon>Stenosarchaea group</taxon>
        <taxon>Halobacteria</taxon>
        <taxon>Halobacteriales</taxon>
        <taxon>Natronomonadaceae</taxon>
        <taxon>Halocatena</taxon>
    </lineage>
</organism>
<evidence type="ECO:0000313" key="3">
    <source>
        <dbReference type="Proteomes" id="UP001596417"/>
    </source>
</evidence>
<proteinExistence type="predicted"/>
<dbReference type="SUPFAM" id="SSF51161">
    <property type="entry name" value="Trimeric LpxA-like enzymes"/>
    <property type="match status" value="1"/>
</dbReference>
<dbReference type="InterPro" id="IPR056818">
    <property type="entry name" value="GlmU/GlgC-like_hexapep"/>
</dbReference>
<name>A0ABD5YNF6_9EURY</name>
<dbReference type="Pfam" id="PF24894">
    <property type="entry name" value="Hexapep_GlmU"/>
    <property type="match status" value="1"/>
</dbReference>
<dbReference type="AlphaFoldDB" id="A0ABD5YNF6"/>
<dbReference type="Proteomes" id="UP001596417">
    <property type="component" value="Unassembled WGS sequence"/>
</dbReference>
<feature type="domain" description="Glucose-1-phosphate adenylyltransferase/Bifunctional protein GlmU-like C-terminal hexapeptide" evidence="1">
    <location>
        <begin position="4"/>
        <end position="88"/>
    </location>
</feature>
<dbReference type="Gene3D" id="2.160.10.10">
    <property type="entry name" value="Hexapeptide repeat proteins"/>
    <property type="match status" value="1"/>
</dbReference>
<gene>
    <name evidence="2" type="ORF">ACFQL7_11590</name>
</gene>
<reference evidence="2 3" key="1">
    <citation type="journal article" date="2019" name="Int. J. Syst. Evol. Microbiol.">
        <title>The Global Catalogue of Microorganisms (GCM) 10K type strain sequencing project: providing services to taxonomists for standard genome sequencing and annotation.</title>
        <authorList>
            <consortium name="The Broad Institute Genomics Platform"/>
            <consortium name="The Broad Institute Genome Sequencing Center for Infectious Disease"/>
            <person name="Wu L."/>
            <person name="Ma J."/>
        </authorList>
    </citation>
    <scope>NUCLEOTIDE SEQUENCE [LARGE SCALE GENOMIC DNA]</scope>
    <source>
        <strain evidence="2 3">RDMS1</strain>
    </source>
</reference>
<dbReference type="GO" id="GO:0016746">
    <property type="term" value="F:acyltransferase activity"/>
    <property type="evidence" value="ECO:0007669"/>
    <property type="project" value="UniProtKB-KW"/>
</dbReference>
<evidence type="ECO:0000313" key="2">
    <source>
        <dbReference type="EMBL" id="MFC7190432.1"/>
    </source>
</evidence>
<dbReference type="InterPro" id="IPR011004">
    <property type="entry name" value="Trimer_LpxA-like_sf"/>
</dbReference>
<dbReference type="InterPro" id="IPR001451">
    <property type="entry name" value="Hexapep"/>
</dbReference>
<sequence>MGNEIDRTARIVDSTVGSTEIREYVTVHDSDIGDECQIYERTSIKKCSIGDTIDINAGCYIENAEIGDHVQIGPNCSIVGVTHELSEDGMTFQNDIFERIILHHGVFIGAGAVVGPGVEIGERTVLSAGSTVVDDVGSEKIVLGSPGTARCRSTRLDD</sequence>
<protein>
    <submittedName>
        <fullName evidence="2">Acyltransferase</fullName>
    </submittedName>
</protein>
<dbReference type="InterPro" id="IPR050179">
    <property type="entry name" value="Trans_hexapeptide_repeat"/>
</dbReference>
<evidence type="ECO:0000259" key="1">
    <source>
        <dbReference type="Pfam" id="PF24894"/>
    </source>
</evidence>
<accession>A0ABD5YNF6</accession>
<dbReference type="EMBL" id="JBHTAX010000001">
    <property type="protein sequence ID" value="MFC7190432.1"/>
    <property type="molecule type" value="Genomic_DNA"/>
</dbReference>
<dbReference type="RefSeq" id="WP_390205625.1">
    <property type="nucleotide sequence ID" value="NZ_JBHTAX010000001.1"/>
</dbReference>
<dbReference type="PANTHER" id="PTHR43300">
    <property type="entry name" value="ACETYLTRANSFERASE"/>
    <property type="match status" value="1"/>
</dbReference>
<dbReference type="Pfam" id="PF00132">
    <property type="entry name" value="Hexapep"/>
    <property type="match status" value="1"/>
</dbReference>
<keyword evidence="3" id="KW-1185">Reference proteome</keyword>
<comment type="caution">
    <text evidence="2">The sequence shown here is derived from an EMBL/GenBank/DDBJ whole genome shotgun (WGS) entry which is preliminary data.</text>
</comment>